<dbReference type="RefSeq" id="WP_102491467.1">
    <property type="nucleotide sequence ID" value="NZ_JAUYVK010000001.1"/>
</dbReference>
<dbReference type="InterPro" id="IPR027463">
    <property type="entry name" value="AcrB_DN_DC_subdom"/>
</dbReference>
<feature type="transmembrane region" description="Helical" evidence="1">
    <location>
        <begin position="894"/>
        <end position="913"/>
    </location>
</feature>
<name>A0ABD5A4Q9_VIBSP</name>
<gene>
    <name evidence="2" type="ORF">Q8W38_00465</name>
</gene>
<feature type="transmembrane region" description="Helical" evidence="1">
    <location>
        <begin position="919"/>
        <end position="940"/>
    </location>
</feature>
<feature type="transmembrane region" description="Helical" evidence="1">
    <location>
        <begin position="464"/>
        <end position="487"/>
    </location>
</feature>
<comment type="caution">
    <text evidence="2">The sequence shown here is derived from an EMBL/GenBank/DDBJ whole genome shotgun (WGS) entry which is preliminary data.</text>
</comment>
<dbReference type="Gene3D" id="3.30.70.1320">
    <property type="entry name" value="Multidrug efflux transporter AcrB pore domain like"/>
    <property type="match status" value="1"/>
</dbReference>
<organism evidence="2 3">
    <name type="scientific">Vibrio splendidus</name>
    <dbReference type="NCBI Taxonomy" id="29497"/>
    <lineage>
        <taxon>Bacteria</taxon>
        <taxon>Pseudomonadati</taxon>
        <taxon>Pseudomonadota</taxon>
        <taxon>Gammaproteobacteria</taxon>
        <taxon>Vibrionales</taxon>
        <taxon>Vibrionaceae</taxon>
        <taxon>Vibrio</taxon>
    </lineage>
</organism>
<keyword evidence="1" id="KW-1133">Transmembrane helix</keyword>
<dbReference type="Gene3D" id="3.30.70.1440">
    <property type="entry name" value="Multidrug efflux transporter AcrB pore domain"/>
    <property type="match status" value="1"/>
</dbReference>
<dbReference type="Gene3D" id="3.30.70.1430">
    <property type="entry name" value="Multidrug efflux transporter AcrB pore domain"/>
    <property type="match status" value="2"/>
</dbReference>
<dbReference type="Pfam" id="PF00873">
    <property type="entry name" value="ACR_tran"/>
    <property type="match status" value="1"/>
</dbReference>
<feature type="transmembrane region" description="Helical" evidence="1">
    <location>
        <begin position="432"/>
        <end position="452"/>
    </location>
</feature>
<evidence type="ECO:0000313" key="2">
    <source>
        <dbReference type="EMBL" id="MDP2487785.1"/>
    </source>
</evidence>
<feature type="transmembrane region" description="Helical" evidence="1">
    <location>
        <begin position="390"/>
        <end position="411"/>
    </location>
</feature>
<evidence type="ECO:0000313" key="3">
    <source>
        <dbReference type="Proteomes" id="UP001177883"/>
    </source>
</evidence>
<feature type="transmembrane region" description="Helical" evidence="1">
    <location>
        <begin position="996"/>
        <end position="1018"/>
    </location>
</feature>
<feature type="transmembrane region" description="Helical" evidence="1">
    <location>
        <begin position="12"/>
        <end position="31"/>
    </location>
</feature>
<accession>A0ABD5A4Q9</accession>
<dbReference type="GO" id="GO:0055085">
    <property type="term" value="P:transmembrane transport"/>
    <property type="evidence" value="ECO:0007669"/>
    <property type="project" value="UniProtKB-ARBA"/>
</dbReference>
<dbReference type="SUPFAM" id="SSF82693">
    <property type="entry name" value="Multidrug efflux transporter AcrB pore domain, PN1, PN2, PC1 and PC2 subdomains"/>
    <property type="match status" value="3"/>
</dbReference>
<dbReference type="PRINTS" id="PR00702">
    <property type="entry name" value="ACRIFLAVINRP"/>
</dbReference>
<dbReference type="SUPFAM" id="SSF82866">
    <property type="entry name" value="Multidrug efflux transporter AcrB transmembrane domain"/>
    <property type="match status" value="2"/>
</dbReference>
<feature type="transmembrane region" description="Helical" evidence="1">
    <location>
        <begin position="867"/>
        <end position="887"/>
    </location>
</feature>
<dbReference type="AlphaFoldDB" id="A0ABD5A4Q9"/>
<proteinExistence type="predicted"/>
<dbReference type="Gene3D" id="3.30.2090.10">
    <property type="entry name" value="Multidrug efflux transporter AcrB TolC docking domain, DN and DC subdomains"/>
    <property type="match status" value="2"/>
</dbReference>
<feature type="transmembrane region" description="Helical" evidence="1">
    <location>
        <begin position="360"/>
        <end position="378"/>
    </location>
</feature>
<feature type="transmembrane region" description="Helical" evidence="1">
    <location>
        <begin position="528"/>
        <end position="549"/>
    </location>
</feature>
<feature type="transmembrane region" description="Helical" evidence="1">
    <location>
        <begin position="336"/>
        <end position="353"/>
    </location>
</feature>
<dbReference type="EMBL" id="JAUYVK010000001">
    <property type="protein sequence ID" value="MDP2487785.1"/>
    <property type="molecule type" value="Genomic_DNA"/>
</dbReference>
<keyword evidence="1" id="KW-0812">Transmembrane</keyword>
<reference evidence="2" key="1">
    <citation type="submission" date="2023-07" db="EMBL/GenBank/DDBJ databases">
        <title>Genome content predicts the carbon catabolic preferences of heterotrophic bacteria.</title>
        <authorList>
            <person name="Gralka M."/>
        </authorList>
    </citation>
    <scope>NUCLEOTIDE SEQUENCE</scope>
    <source>
        <strain evidence="2">6E03</strain>
    </source>
</reference>
<dbReference type="SUPFAM" id="SSF82714">
    <property type="entry name" value="Multidrug efflux transporter AcrB TolC docking domain, DN and DC subdomains"/>
    <property type="match status" value="2"/>
</dbReference>
<keyword evidence="1" id="KW-0472">Membrane</keyword>
<dbReference type="InterPro" id="IPR001036">
    <property type="entry name" value="Acrflvin-R"/>
</dbReference>
<dbReference type="PANTHER" id="PTHR32063:SF18">
    <property type="entry name" value="CATION EFFLUX SYSTEM PROTEIN"/>
    <property type="match status" value="1"/>
</dbReference>
<evidence type="ECO:0000256" key="1">
    <source>
        <dbReference type="SAM" id="Phobius"/>
    </source>
</evidence>
<protein>
    <submittedName>
        <fullName evidence="2">Efflux RND transporter permease subunit</fullName>
    </submittedName>
</protein>
<sequence>MKIIETISNTRLLILMTALLMVSGISAFMTLPRAEDPVIINRYANITTSFPGASAERVETLVTEVIENKLRELSEVKLVSSTSRPGVSIVTLELNDTITEPEPVWSQARDKLSDIESILPAGSHSPDLDSDHTYAFTTIASLTWSGAGEPDRLTLGRYAKELAKRLRTLSGTEFVDEYGMPQEEIQISLRTADAAALGRSSANIAESLEGADAKNSAGELVSAYSRFGLEIKSELDSIERIKQVPIATDSKGHIIRMEDIASVKRGEKTPQDQIAIIDGEPGVIVAARMHPDLRVDNWTSRANALIGKFEQELPSNVKVTVLFNQQGYTETRLDDLGKSLMIGFGLILIVLFVTLGVRAAILVAISLPLTSLLTLSIMKMTGVPINQMSVTGLIVALGIMVDNAVVMVDTIQAYRLKGQQRAEATMNALKHLWVPLLGSTLTTVLAFAPIILMPGASGEFVGGIAITVSFSLIGSYIISHTLIAGLATKLLPKQLSDVDKKGQHHWYMTGLRIPALTRWFSSSVRFGVTHPIITIALVLLVPFTGYWSMSQLTEQFFPPSDRDMFEIQVYMPPQASIYATKNTSEKIDDIIHRYPEVERIDWLVGANFPSFYYNLQARQNNAPYFSQAMVKTENFDQANALIPELQKVLDNEVPEAQILVRKLNQGPPFTAPVELRVYGENLDTLKAIGEDVRLILAGVPHVTHTRETLQPGTPKVWLKVDEDTAKLNGISLNQFAGMLQTTLTGRESGSVIEGSESVPIRVRVADEARENLAHLSNIRLPISSDVYSTGINVSTLAELELTTSRGAITRRNGQRVNTIEGYIEAGVLPQTVLNEFQKRLENYQMPSGYTIGFGGESAERDNSVNSLISNVAVVVVLMVLVVVMSFNSFRMSSIIFMVAGLAGGLGLLSVWTFGYPFGFTVIIAMLGIAGLAINAAIVILTELKLDKEASSGNVDAVVEAVMSCTRHISSTTITTVGGFMPLIIAGGGFWPPFAVAIVGGTVLTTLISFYFVPVVYHLMTRNQRKSMTTQAA</sequence>
<dbReference type="Proteomes" id="UP001177883">
    <property type="component" value="Unassembled WGS sequence"/>
</dbReference>
<dbReference type="PANTHER" id="PTHR32063">
    <property type="match status" value="1"/>
</dbReference>
<feature type="transmembrane region" description="Helical" evidence="1">
    <location>
        <begin position="972"/>
        <end position="990"/>
    </location>
</feature>
<dbReference type="Gene3D" id="1.20.1640.10">
    <property type="entry name" value="Multidrug efflux transporter AcrB transmembrane domain"/>
    <property type="match status" value="2"/>
</dbReference>